<keyword evidence="2" id="KW-0812">Transmembrane</keyword>
<evidence type="ECO:0008006" key="5">
    <source>
        <dbReference type="Google" id="ProtNLM"/>
    </source>
</evidence>
<accession>A0ABN2W6S3</accession>
<keyword evidence="4" id="KW-1185">Reference proteome</keyword>
<organism evidence="3 4">
    <name type="scientific">Aeromicrobium halocynthiae</name>
    <dbReference type="NCBI Taxonomy" id="560557"/>
    <lineage>
        <taxon>Bacteria</taxon>
        <taxon>Bacillati</taxon>
        <taxon>Actinomycetota</taxon>
        <taxon>Actinomycetes</taxon>
        <taxon>Propionibacteriales</taxon>
        <taxon>Nocardioidaceae</taxon>
        <taxon>Aeromicrobium</taxon>
    </lineage>
</organism>
<proteinExistence type="predicted"/>
<name>A0ABN2W6S3_9ACTN</name>
<keyword evidence="2" id="KW-0472">Membrane</keyword>
<feature type="transmembrane region" description="Helical" evidence="2">
    <location>
        <begin position="847"/>
        <end position="866"/>
    </location>
</feature>
<feature type="compositionally biased region" description="Low complexity" evidence="1">
    <location>
        <begin position="803"/>
        <end position="812"/>
    </location>
</feature>
<evidence type="ECO:0000256" key="2">
    <source>
        <dbReference type="SAM" id="Phobius"/>
    </source>
</evidence>
<keyword evidence="2" id="KW-1133">Transmembrane helix</keyword>
<feature type="region of interest" description="Disordered" evidence="1">
    <location>
        <begin position="40"/>
        <end position="74"/>
    </location>
</feature>
<protein>
    <recommendedName>
        <fullName evidence="5">Peptidase</fullName>
    </recommendedName>
</protein>
<dbReference type="RefSeq" id="WP_344330055.1">
    <property type="nucleotide sequence ID" value="NZ_BAAAPY010000015.1"/>
</dbReference>
<dbReference type="EMBL" id="BAAAPY010000015">
    <property type="protein sequence ID" value="GAA2085225.1"/>
    <property type="molecule type" value="Genomic_DNA"/>
</dbReference>
<dbReference type="SUPFAM" id="SSF51556">
    <property type="entry name" value="Metallo-dependent hydrolases"/>
    <property type="match status" value="1"/>
</dbReference>
<feature type="compositionally biased region" description="Gly residues" evidence="1">
    <location>
        <begin position="793"/>
        <end position="802"/>
    </location>
</feature>
<evidence type="ECO:0000256" key="1">
    <source>
        <dbReference type="SAM" id="MobiDB-lite"/>
    </source>
</evidence>
<gene>
    <name evidence="3" type="ORF">GCM10009821_28410</name>
</gene>
<comment type="caution">
    <text evidence="3">The sequence shown here is derived from an EMBL/GenBank/DDBJ whole genome shotgun (WGS) entry which is preliminary data.</text>
</comment>
<dbReference type="InterPro" id="IPR032466">
    <property type="entry name" value="Metal_Hydrolase"/>
</dbReference>
<sequence>MRPGRDPPLIVSAGIVLGLLTAGLTPGAVAVDVDPLAPVGERSAEQQRQESSPTLVPRPAETPRSARPTDRYAPAGGCYALGTSDGRWVARADDRYTAVGERDAATPFHFQATELGVFLLFDPQEDFVARDGGVVAADEPSPAAEWVVDVVDGSFTVGQGEDALAVDGDAVTTGPAEPLTLELVDGCATWDEVEVNVEGPVLAGTSPLQEVRGYLDDHIHHMTQDFLGGNIHCGRPWHPYGVRYALVDCDDHLTTEGQLAIPEIVLSGNPTHDPVGWPTFVDWPAWNSLTHEGTYYKWVERAWRGGQRLWVNLLVENTVLCSAYPGPNTTCTDMDSIRTQAQQTRDFENYVDAQNGGPGKGWYRVVETPAQARAVINDGKLAVVLGTESSELFGCRIVLDSPACDEAAVTAGLDELHALGVRQMVPTHKFDNAFSGVKGDEGFNGVVTNLGNALQSGSFIDMQPCPDGLGPDNPQLNPGDLPEPTLARALGEIFGPVSGTNPLPTALPVYGPAPHCNTRGMTDMGRFMLDEMVARNIIYDVDHMSARGRADALDVFESIGYSGVISSHSWSDPAAIPRIFALGRMVNSYAGDSTGFVEEWHGHTHDMDGRFYFGMGYGADTNGLGAQGAPRGPDAEDPVTYPFDGRFGVEVDQQRSGERLYDINVDGVAHYGLYPDWIEDLRKLAGDAIDDDLVRGPESYLLMWERANGIENDACRQPELRRQVEEFEQIAPGTTSDAVLAGYGQPHLRRDLTYRYCALDGQQDAAVTVTFAGDAVSTVDATRADSSGEDPDGGGPDGGGPDGPAVDTPVDGVEVTPVGGTAPEDADGEEVLLDLGADLPSAGGANLTPLLAGLIAFVVGGYLTLVRRRHAS</sequence>
<dbReference type="Proteomes" id="UP001501480">
    <property type="component" value="Unassembled WGS sequence"/>
</dbReference>
<reference evidence="3 4" key="1">
    <citation type="journal article" date="2019" name="Int. J. Syst. Evol. Microbiol.">
        <title>The Global Catalogue of Microorganisms (GCM) 10K type strain sequencing project: providing services to taxonomists for standard genome sequencing and annotation.</title>
        <authorList>
            <consortium name="The Broad Institute Genomics Platform"/>
            <consortium name="The Broad Institute Genome Sequencing Center for Infectious Disease"/>
            <person name="Wu L."/>
            <person name="Ma J."/>
        </authorList>
    </citation>
    <scope>NUCLEOTIDE SEQUENCE [LARGE SCALE GENOMIC DNA]</scope>
    <source>
        <strain evidence="3 4">JCM 15749</strain>
    </source>
</reference>
<evidence type="ECO:0000313" key="4">
    <source>
        <dbReference type="Proteomes" id="UP001501480"/>
    </source>
</evidence>
<evidence type="ECO:0000313" key="3">
    <source>
        <dbReference type="EMBL" id="GAA2085225.1"/>
    </source>
</evidence>
<dbReference type="Gene3D" id="3.20.20.140">
    <property type="entry name" value="Metal-dependent hydrolases"/>
    <property type="match status" value="1"/>
</dbReference>
<feature type="region of interest" description="Disordered" evidence="1">
    <location>
        <begin position="780"/>
        <end position="812"/>
    </location>
</feature>